<dbReference type="InterPro" id="IPR008978">
    <property type="entry name" value="HSP20-like_chaperone"/>
</dbReference>
<name>A0ABR9KCG5_9ACTN</name>
<proteinExistence type="predicted"/>
<accession>A0ABR9KCG5</accession>
<gene>
    <name evidence="1" type="ORF">H4W81_002021</name>
</gene>
<dbReference type="SUPFAM" id="SSF49764">
    <property type="entry name" value="HSP20-like chaperones"/>
    <property type="match status" value="1"/>
</dbReference>
<protein>
    <submittedName>
        <fullName evidence="1">HSP20 family molecular chaperone IbpA</fullName>
    </submittedName>
</protein>
<sequence length="59" mass="6678">MLLTSIDPFLQEVERQFGRMAGEGLGMPMDGMRRDDEVILRFDVPGVDPSSIEVPIWQV</sequence>
<evidence type="ECO:0000313" key="1">
    <source>
        <dbReference type="EMBL" id="MBE1559242.1"/>
    </source>
</evidence>
<evidence type="ECO:0000313" key="2">
    <source>
        <dbReference type="Proteomes" id="UP000661607"/>
    </source>
</evidence>
<reference evidence="1 2" key="1">
    <citation type="submission" date="2020-10" db="EMBL/GenBank/DDBJ databases">
        <title>Sequencing the genomes of 1000 actinobacteria strains.</title>
        <authorList>
            <person name="Klenk H.-P."/>
        </authorList>
    </citation>
    <scope>NUCLEOTIDE SEQUENCE [LARGE SCALE GENOMIC DNA]</scope>
    <source>
        <strain evidence="1 2">DSM 43748</strain>
    </source>
</reference>
<keyword evidence="2" id="KW-1185">Reference proteome</keyword>
<dbReference type="CDD" id="cd00298">
    <property type="entry name" value="ACD_sHsps_p23-like"/>
    <property type="match status" value="1"/>
</dbReference>
<organism evidence="1 2">
    <name type="scientific">Nonomuraea africana</name>
    <dbReference type="NCBI Taxonomy" id="46171"/>
    <lineage>
        <taxon>Bacteria</taxon>
        <taxon>Bacillati</taxon>
        <taxon>Actinomycetota</taxon>
        <taxon>Actinomycetes</taxon>
        <taxon>Streptosporangiales</taxon>
        <taxon>Streptosporangiaceae</taxon>
        <taxon>Nonomuraea</taxon>
    </lineage>
</organism>
<dbReference type="RefSeq" id="WP_192774547.1">
    <property type="nucleotide sequence ID" value="NZ_BAAASY010000001.1"/>
</dbReference>
<dbReference type="EMBL" id="JADBEF010000001">
    <property type="protein sequence ID" value="MBE1559242.1"/>
    <property type="molecule type" value="Genomic_DNA"/>
</dbReference>
<dbReference type="Proteomes" id="UP000661607">
    <property type="component" value="Unassembled WGS sequence"/>
</dbReference>
<comment type="caution">
    <text evidence="1">The sequence shown here is derived from an EMBL/GenBank/DDBJ whole genome shotgun (WGS) entry which is preliminary data.</text>
</comment>